<dbReference type="InterPro" id="IPR020472">
    <property type="entry name" value="WD40_PAC1"/>
</dbReference>
<keyword evidence="2" id="KW-0677">Repeat</keyword>
<dbReference type="Pfam" id="PF00400">
    <property type="entry name" value="WD40"/>
    <property type="match status" value="5"/>
</dbReference>
<name>A0A7R9G8Q2_9CRUS</name>
<dbReference type="PANTHER" id="PTHR19848:SF8">
    <property type="entry name" value="F-BOX AND WD REPEAT DOMAIN CONTAINING 7"/>
    <property type="match status" value="1"/>
</dbReference>
<keyword evidence="5" id="KW-1185">Reference proteome</keyword>
<reference evidence="4" key="1">
    <citation type="submission" date="2020-11" db="EMBL/GenBank/DDBJ databases">
        <authorList>
            <person name="Tran Van P."/>
        </authorList>
    </citation>
    <scope>NUCLEOTIDE SEQUENCE</scope>
</reference>
<dbReference type="Proteomes" id="UP000678499">
    <property type="component" value="Unassembled WGS sequence"/>
</dbReference>
<keyword evidence="1 3" id="KW-0853">WD repeat</keyword>
<evidence type="ECO:0000256" key="1">
    <source>
        <dbReference type="ARBA" id="ARBA00022574"/>
    </source>
</evidence>
<dbReference type="PROSITE" id="PS50082">
    <property type="entry name" value="WD_REPEATS_2"/>
    <property type="match status" value="4"/>
</dbReference>
<dbReference type="InterPro" id="IPR019775">
    <property type="entry name" value="WD40_repeat_CS"/>
</dbReference>
<dbReference type="InterPro" id="IPR036322">
    <property type="entry name" value="WD40_repeat_dom_sf"/>
</dbReference>
<feature type="repeat" description="WD" evidence="3">
    <location>
        <begin position="197"/>
        <end position="238"/>
    </location>
</feature>
<evidence type="ECO:0008006" key="6">
    <source>
        <dbReference type="Google" id="ProtNLM"/>
    </source>
</evidence>
<dbReference type="PROSITE" id="PS50294">
    <property type="entry name" value="WD_REPEATS_REGION"/>
    <property type="match status" value="3"/>
</dbReference>
<dbReference type="AlphaFoldDB" id="A0A7R9G8Q2"/>
<sequence length="343" mass="37773">MGAGESKLEVTNPTPFVDHEDAITAMCISDDNSLLVTTSDDKTARMWVVNEPKTECLGVLKGHTEYITCVATHDTFVLTGSADDTIRKWDMSTCECLEIYRGHTSRVFRLICTDDWIFSTSYDATARAWLFDTSDLDEEEEACGHAKAVLPIVFIPGENESDVNDEGINPGDVVITASVDGTARSWSFETAGCLKIFKGHKGPISCMTVDEEGKILYTGCMDNTIRSWNIATGRTLKVTGIPYSKFSKESSFIKAPKIMNPGTEESFTVFEGHENGIVCLQMSKTILYSGSTDGTARAWVAEFADCTRVYKGHKHTVTSLKYKNGIHIDVHGRGADGKGWNHF</sequence>
<gene>
    <name evidence="4" type="ORF">NMOB1V02_LOCUS126</name>
</gene>
<feature type="repeat" description="WD" evidence="3">
    <location>
        <begin position="270"/>
        <end position="299"/>
    </location>
</feature>
<dbReference type="SMART" id="SM00320">
    <property type="entry name" value="WD40"/>
    <property type="match status" value="6"/>
</dbReference>
<dbReference type="CDD" id="cd00200">
    <property type="entry name" value="WD40"/>
    <property type="match status" value="1"/>
</dbReference>
<organism evidence="4">
    <name type="scientific">Notodromas monacha</name>
    <dbReference type="NCBI Taxonomy" id="399045"/>
    <lineage>
        <taxon>Eukaryota</taxon>
        <taxon>Metazoa</taxon>
        <taxon>Ecdysozoa</taxon>
        <taxon>Arthropoda</taxon>
        <taxon>Crustacea</taxon>
        <taxon>Oligostraca</taxon>
        <taxon>Ostracoda</taxon>
        <taxon>Podocopa</taxon>
        <taxon>Podocopida</taxon>
        <taxon>Cypridocopina</taxon>
        <taxon>Cypridoidea</taxon>
        <taxon>Cyprididae</taxon>
        <taxon>Notodromas</taxon>
    </lineage>
</organism>
<dbReference type="EMBL" id="OA882046">
    <property type="protein sequence ID" value="CAD7272181.1"/>
    <property type="molecule type" value="Genomic_DNA"/>
</dbReference>
<dbReference type="Gene3D" id="2.130.10.10">
    <property type="entry name" value="YVTN repeat-like/Quinoprotein amine dehydrogenase"/>
    <property type="match status" value="3"/>
</dbReference>
<dbReference type="OrthoDB" id="674604at2759"/>
<proteinExistence type="predicted"/>
<dbReference type="PANTHER" id="PTHR19848">
    <property type="entry name" value="WD40 REPEAT PROTEIN"/>
    <property type="match status" value="1"/>
</dbReference>
<evidence type="ECO:0000256" key="2">
    <source>
        <dbReference type="ARBA" id="ARBA00022737"/>
    </source>
</evidence>
<evidence type="ECO:0000313" key="4">
    <source>
        <dbReference type="EMBL" id="CAD7272181.1"/>
    </source>
</evidence>
<dbReference type="InterPro" id="IPR001680">
    <property type="entry name" value="WD40_rpt"/>
</dbReference>
<feature type="repeat" description="WD" evidence="3">
    <location>
        <begin position="60"/>
        <end position="99"/>
    </location>
</feature>
<dbReference type="EMBL" id="CAJPEX010000009">
    <property type="protein sequence ID" value="CAG0912333.1"/>
    <property type="molecule type" value="Genomic_DNA"/>
</dbReference>
<dbReference type="PROSITE" id="PS00678">
    <property type="entry name" value="WD_REPEATS_1"/>
    <property type="match status" value="1"/>
</dbReference>
<feature type="repeat" description="WD" evidence="3">
    <location>
        <begin position="16"/>
        <end position="47"/>
    </location>
</feature>
<dbReference type="InterPro" id="IPR015943">
    <property type="entry name" value="WD40/YVTN_repeat-like_dom_sf"/>
</dbReference>
<evidence type="ECO:0000256" key="3">
    <source>
        <dbReference type="PROSITE-ProRule" id="PRU00221"/>
    </source>
</evidence>
<protein>
    <recommendedName>
        <fullName evidence="6">WD repeat-containing protein 86</fullName>
    </recommendedName>
</protein>
<evidence type="ECO:0000313" key="5">
    <source>
        <dbReference type="Proteomes" id="UP000678499"/>
    </source>
</evidence>
<dbReference type="PRINTS" id="PR00320">
    <property type="entry name" value="GPROTEINBRPT"/>
</dbReference>
<accession>A0A7R9G8Q2</accession>
<dbReference type="SUPFAM" id="SSF50978">
    <property type="entry name" value="WD40 repeat-like"/>
    <property type="match status" value="1"/>
</dbReference>